<proteinExistence type="predicted"/>
<dbReference type="Proteomes" id="UP000218731">
    <property type="component" value="Chromosome 1"/>
</dbReference>
<accession>A0A1L7NHA2</accession>
<gene>
    <name evidence="1" type="ORF">KF715C_ch42290</name>
</gene>
<dbReference type="AlphaFoldDB" id="A0A1L7NHA2"/>
<dbReference type="NCBIfam" id="TIGR03696">
    <property type="entry name" value="Rhs_assc_core"/>
    <property type="match status" value="1"/>
</dbReference>
<evidence type="ECO:0000313" key="2">
    <source>
        <dbReference type="Proteomes" id="UP000218731"/>
    </source>
</evidence>
<protein>
    <recommendedName>
        <fullName evidence="3">RHS repeat-associated core domain-containing protein</fullName>
    </recommendedName>
</protein>
<organism evidence="1 2">
    <name type="scientific">Pseudomonas putida</name>
    <name type="common">Arthrobacter siderocapsulatus</name>
    <dbReference type="NCBI Taxonomy" id="303"/>
    <lineage>
        <taxon>Bacteria</taxon>
        <taxon>Pseudomonadati</taxon>
        <taxon>Pseudomonadota</taxon>
        <taxon>Gammaproteobacteria</taxon>
        <taxon>Pseudomonadales</taxon>
        <taxon>Pseudomonadaceae</taxon>
        <taxon>Pseudomonas</taxon>
    </lineage>
</organism>
<dbReference type="InterPro" id="IPR022385">
    <property type="entry name" value="Rhs_assc_core"/>
</dbReference>
<dbReference type="EMBL" id="AP015029">
    <property type="protein sequence ID" value="BAW24802.1"/>
    <property type="molecule type" value="Genomic_DNA"/>
</dbReference>
<dbReference type="SUPFAM" id="SSF56399">
    <property type="entry name" value="ADP-ribosylation"/>
    <property type="match status" value="1"/>
</dbReference>
<sequence>MVNAKNVYSPYGYHLPSQGVLGFEGDRRDPVTGHYHLGNGYRAFNPSLMRFNSPDNLSPFDRGGFNAYAYCQGDPVNYQDPSGHSIWRMLASALQTPKRVETMTAVSREVKFTQLLGWHGTSRKELPSLLKGLSSGHSEVHRQAQGPGFYVAPSRDHAQKYADVHPDGIVLAVVASDDMSLVPGIGYKKDVFDVVVVREPAFDVVRVREEVPEGATRARLPRTGIFAKIPAPIR</sequence>
<evidence type="ECO:0008006" key="3">
    <source>
        <dbReference type="Google" id="ProtNLM"/>
    </source>
</evidence>
<dbReference type="Gene3D" id="3.90.175.10">
    <property type="entry name" value="Diphtheria Toxin, domain 1"/>
    <property type="match status" value="1"/>
</dbReference>
<dbReference type="Gene3D" id="2.180.10.10">
    <property type="entry name" value="RHS repeat-associated core"/>
    <property type="match status" value="1"/>
</dbReference>
<evidence type="ECO:0000313" key="1">
    <source>
        <dbReference type="EMBL" id="BAW24802.1"/>
    </source>
</evidence>
<name>A0A1L7NHA2_PSEPU</name>
<reference evidence="1 2" key="1">
    <citation type="submission" date="2015-11" db="EMBL/GenBank/DDBJ databases">
        <title>Complete genome sequencing of a biphenyl-degrading bacterium, Pseudomonas putida KF715 (=NBRC110667).</title>
        <authorList>
            <person name="Suenaga H."/>
            <person name="Fujihara N."/>
            <person name="Watanabe T."/>
            <person name="Hirose J."/>
            <person name="Kimura N."/>
            <person name="Yamazoe A."/>
            <person name="Hosoyama A."/>
            <person name="Shimodaira J."/>
            <person name="Furukawa K."/>
        </authorList>
    </citation>
    <scope>NUCLEOTIDE SEQUENCE [LARGE SCALE GENOMIC DNA]</scope>
    <source>
        <strain evidence="1 2">KF715</strain>
    </source>
</reference>